<dbReference type="Proteomes" id="UP000219621">
    <property type="component" value="Unassembled WGS sequence"/>
</dbReference>
<dbReference type="EMBL" id="OCNJ01000008">
    <property type="protein sequence ID" value="SOD98564.1"/>
    <property type="molecule type" value="Genomic_DNA"/>
</dbReference>
<proteinExistence type="predicted"/>
<evidence type="ECO:0000313" key="2">
    <source>
        <dbReference type="EMBL" id="SOD98564.1"/>
    </source>
</evidence>
<feature type="region of interest" description="Disordered" evidence="1">
    <location>
        <begin position="150"/>
        <end position="179"/>
    </location>
</feature>
<evidence type="ECO:0000256" key="1">
    <source>
        <dbReference type="SAM" id="MobiDB-lite"/>
    </source>
</evidence>
<evidence type="ECO:0000313" key="3">
    <source>
        <dbReference type="Proteomes" id="UP000219621"/>
    </source>
</evidence>
<name>A0A286GUA5_9PROT</name>
<keyword evidence="3" id="KW-1185">Reference proteome</keyword>
<reference evidence="3" key="1">
    <citation type="submission" date="2017-09" db="EMBL/GenBank/DDBJ databases">
        <authorList>
            <person name="Varghese N."/>
            <person name="Submissions S."/>
        </authorList>
    </citation>
    <scope>NUCLEOTIDE SEQUENCE [LARGE SCALE GENOMIC DNA]</scope>
    <source>
        <strain evidence="3">USBA 140</strain>
    </source>
</reference>
<organism evidence="2 3">
    <name type="scientific">Caenispirillum bisanense</name>
    <dbReference type="NCBI Taxonomy" id="414052"/>
    <lineage>
        <taxon>Bacteria</taxon>
        <taxon>Pseudomonadati</taxon>
        <taxon>Pseudomonadota</taxon>
        <taxon>Alphaproteobacteria</taxon>
        <taxon>Rhodospirillales</taxon>
        <taxon>Novispirillaceae</taxon>
        <taxon>Caenispirillum</taxon>
    </lineage>
</organism>
<accession>A0A286GUA5</accession>
<gene>
    <name evidence="2" type="ORF">SAMN05421508_10810</name>
</gene>
<dbReference type="AlphaFoldDB" id="A0A286GUA5"/>
<dbReference type="RefSeq" id="WP_097280419.1">
    <property type="nucleotide sequence ID" value="NZ_OCNJ01000008.1"/>
</dbReference>
<protein>
    <submittedName>
        <fullName evidence="2">Uncharacterized protein</fullName>
    </submittedName>
</protein>
<sequence length="179" mass="18960">MTLCPSFPLRPRLRLPVWASDTGATCCHVAVLGAGRIGLTEIPMPPLTVRRDGDQLVAHGPDDDGRLQVRLPAAPLMELSVLITWTLPAQALLIEHDIVTTFRPDAGGQTFGLSGLGTLDLTTTPPPPAGKSTLLRLVERRVLQAGASTIHPLTPASPAAKLPSEGHHTMGDPPCRRAT</sequence>